<name>A0A382J6E5_9ZZZZ</name>
<sequence>MKARRVHVRKRERLTAGASGSRGGVGLWGG</sequence>
<protein>
    <submittedName>
        <fullName evidence="2">Uncharacterized protein</fullName>
    </submittedName>
</protein>
<feature type="compositionally biased region" description="Basic residues" evidence="1">
    <location>
        <begin position="1"/>
        <end position="12"/>
    </location>
</feature>
<dbReference type="AlphaFoldDB" id="A0A382J6E5"/>
<dbReference type="EMBL" id="UINC01072073">
    <property type="protein sequence ID" value="SVC07456.1"/>
    <property type="molecule type" value="Genomic_DNA"/>
</dbReference>
<feature type="region of interest" description="Disordered" evidence="1">
    <location>
        <begin position="1"/>
        <end position="30"/>
    </location>
</feature>
<evidence type="ECO:0000256" key="1">
    <source>
        <dbReference type="SAM" id="MobiDB-lite"/>
    </source>
</evidence>
<feature type="compositionally biased region" description="Gly residues" evidence="1">
    <location>
        <begin position="20"/>
        <end position="30"/>
    </location>
</feature>
<gene>
    <name evidence="2" type="ORF">METZ01_LOCUS260310</name>
</gene>
<organism evidence="2">
    <name type="scientific">marine metagenome</name>
    <dbReference type="NCBI Taxonomy" id="408172"/>
    <lineage>
        <taxon>unclassified sequences</taxon>
        <taxon>metagenomes</taxon>
        <taxon>ecological metagenomes</taxon>
    </lineage>
</organism>
<reference evidence="2" key="1">
    <citation type="submission" date="2018-05" db="EMBL/GenBank/DDBJ databases">
        <authorList>
            <person name="Lanie J.A."/>
            <person name="Ng W.-L."/>
            <person name="Kazmierczak K.M."/>
            <person name="Andrzejewski T.M."/>
            <person name="Davidsen T.M."/>
            <person name="Wayne K.J."/>
            <person name="Tettelin H."/>
            <person name="Glass J.I."/>
            <person name="Rusch D."/>
            <person name="Podicherti R."/>
            <person name="Tsui H.-C.T."/>
            <person name="Winkler M.E."/>
        </authorList>
    </citation>
    <scope>NUCLEOTIDE SEQUENCE</scope>
</reference>
<accession>A0A382J6E5</accession>
<evidence type="ECO:0000313" key="2">
    <source>
        <dbReference type="EMBL" id="SVC07456.1"/>
    </source>
</evidence>
<proteinExistence type="predicted"/>